<gene>
    <name evidence="3" type="ORF">SKTS_27770</name>
</gene>
<dbReference type="Gene3D" id="3.30.530.20">
    <property type="match status" value="1"/>
</dbReference>
<dbReference type="InterPro" id="IPR005031">
    <property type="entry name" value="COQ10_START"/>
</dbReference>
<feature type="domain" description="Coenzyme Q-binding protein COQ10 START" evidence="2">
    <location>
        <begin position="12"/>
        <end position="134"/>
    </location>
</feature>
<dbReference type="GO" id="GO:0045333">
    <property type="term" value="P:cellular respiration"/>
    <property type="evidence" value="ECO:0007669"/>
    <property type="project" value="InterPro"/>
</dbReference>
<accession>A0A6F8VFG2</accession>
<dbReference type="PANTHER" id="PTHR12901">
    <property type="entry name" value="SPERM PROTEIN HOMOLOG"/>
    <property type="match status" value="1"/>
</dbReference>
<dbReference type="PANTHER" id="PTHR12901:SF10">
    <property type="entry name" value="COENZYME Q-BINDING PROTEIN COQ10, MITOCHONDRIAL"/>
    <property type="match status" value="1"/>
</dbReference>
<dbReference type="RefSeq" id="WP_173066337.1">
    <property type="nucleotide sequence ID" value="NZ_AP022853.1"/>
</dbReference>
<dbReference type="CDD" id="cd07813">
    <property type="entry name" value="COQ10p_like"/>
    <property type="match status" value="1"/>
</dbReference>
<protein>
    <submittedName>
        <fullName evidence="3">Ubiquinone-binding protein</fullName>
    </submittedName>
</protein>
<dbReference type="EMBL" id="AP022853">
    <property type="protein sequence ID" value="BCB27891.1"/>
    <property type="molecule type" value="Genomic_DNA"/>
</dbReference>
<keyword evidence="4" id="KW-1185">Reference proteome</keyword>
<evidence type="ECO:0000313" key="3">
    <source>
        <dbReference type="EMBL" id="BCB27891.1"/>
    </source>
</evidence>
<dbReference type="AlphaFoldDB" id="A0A6F8VFG2"/>
<evidence type="ECO:0000259" key="2">
    <source>
        <dbReference type="Pfam" id="PF03364"/>
    </source>
</evidence>
<proteinExistence type="inferred from homology"/>
<dbReference type="KEGG" id="slac:SKTS_27770"/>
<name>A0A6F8VFG2_9PROT</name>
<dbReference type="InterPro" id="IPR023393">
    <property type="entry name" value="START-like_dom_sf"/>
</dbReference>
<evidence type="ECO:0000256" key="1">
    <source>
        <dbReference type="ARBA" id="ARBA00008918"/>
    </source>
</evidence>
<dbReference type="SUPFAM" id="SSF55961">
    <property type="entry name" value="Bet v1-like"/>
    <property type="match status" value="1"/>
</dbReference>
<dbReference type="InterPro" id="IPR044996">
    <property type="entry name" value="COQ10-like"/>
</dbReference>
<reference evidence="4" key="1">
    <citation type="submission" date="2020-03" db="EMBL/GenBank/DDBJ databases">
        <title>Complete genome sequence of sulfur-oxidizing bacterium skT11.</title>
        <authorList>
            <person name="Kanda M."/>
            <person name="Kojima H."/>
            <person name="Fukui M."/>
        </authorList>
    </citation>
    <scope>NUCLEOTIDE SEQUENCE [LARGE SCALE GENOMIC DNA]</scope>
    <source>
        <strain evidence="4">skT11</strain>
    </source>
</reference>
<dbReference type="GO" id="GO:0048039">
    <property type="term" value="F:ubiquinone binding"/>
    <property type="evidence" value="ECO:0007669"/>
    <property type="project" value="InterPro"/>
</dbReference>
<dbReference type="Pfam" id="PF03364">
    <property type="entry name" value="Polyketide_cyc"/>
    <property type="match status" value="1"/>
</dbReference>
<comment type="similarity">
    <text evidence="1">Belongs to the ribosome association toxin RatA family.</text>
</comment>
<organism evidence="3 4">
    <name type="scientific">Sulfurimicrobium lacus</name>
    <dbReference type="NCBI Taxonomy" id="2715678"/>
    <lineage>
        <taxon>Bacteria</taxon>
        <taxon>Pseudomonadati</taxon>
        <taxon>Pseudomonadota</taxon>
        <taxon>Betaproteobacteria</taxon>
        <taxon>Nitrosomonadales</taxon>
        <taxon>Sulfuricellaceae</taxon>
        <taxon>Sulfurimicrobium</taxon>
    </lineage>
</organism>
<keyword evidence="3" id="KW-0830">Ubiquinone</keyword>
<evidence type="ECO:0000313" key="4">
    <source>
        <dbReference type="Proteomes" id="UP000502260"/>
    </source>
</evidence>
<sequence length="144" mass="16602">MAQVEKSVLVLYSAQQMYNLVDGVENYPQFLPWCGGTDLKWRDETTTLATIMIDYHGIKQSFTTENTNQIPALIEIKLQDGPFRHLDGSWRFIALDENACKVEFRLHYEFSSKLLESLFGPVFNHITNNFVDAFVQRAEKVYGS</sequence>
<dbReference type="Proteomes" id="UP000502260">
    <property type="component" value="Chromosome"/>
</dbReference>